<sequence>MDSANMYRNGGARMQYDVLREYACRDHSDPVRLNAYVSYDARRAKVDYDYRKKAEGFHSVLRDIGFKVIIKEVKWYEDIDEEGKMTLVPKANADLDLAVDALLQSENLDRVLLASGDGDFVQVVRALQNKGCRVEVVALDNVSSALRQEADSFMSGYLIPNLIPTPTPAPEWGQVGSWVRGWCYYYDDTKGIGFMRYLSRIDKNLWLTDKRKYPDSPFETSFFHFSKLQDESLTNRLPSRDFIFEFRLAASERGPDKLNATDIRLVSEL</sequence>
<dbReference type="CDD" id="cd10911">
    <property type="entry name" value="PIN_LabA"/>
    <property type="match status" value="1"/>
</dbReference>
<dbReference type="AlphaFoldDB" id="A0A1Y6CXB7"/>
<evidence type="ECO:0000259" key="1">
    <source>
        <dbReference type="Pfam" id="PF01936"/>
    </source>
</evidence>
<organism evidence="2 3">
    <name type="scientific">Methylomagnum ishizawai</name>
    <dbReference type="NCBI Taxonomy" id="1760988"/>
    <lineage>
        <taxon>Bacteria</taxon>
        <taxon>Pseudomonadati</taxon>
        <taxon>Pseudomonadota</taxon>
        <taxon>Gammaproteobacteria</taxon>
        <taxon>Methylococcales</taxon>
        <taxon>Methylococcaceae</taxon>
        <taxon>Methylomagnum</taxon>
    </lineage>
</organism>
<feature type="domain" description="NYN" evidence="1">
    <location>
        <begin position="2"/>
        <end position="154"/>
    </location>
</feature>
<dbReference type="InterPro" id="IPR047140">
    <property type="entry name" value="LabA"/>
</dbReference>
<keyword evidence="3" id="KW-1185">Reference proteome</keyword>
<dbReference type="PANTHER" id="PTHR35458:SF8">
    <property type="entry name" value="SLR0650 PROTEIN"/>
    <property type="match status" value="1"/>
</dbReference>
<accession>A0A1Y6CXB7</accession>
<name>A0A1Y6CXB7_9GAMM</name>
<proteinExistence type="predicted"/>
<reference evidence="2 3" key="1">
    <citation type="submission" date="2016-12" db="EMBL/GenBank/DDBJ databases">
        <authorList>
            <person name="Song W.-J."/>
            <person name="Kurnit D.M."/>
        </authorList>
    </citation>
    <scope>NUCLEOTIDE SEQUENCE [LARGE SCALE GENOMIC DNA]</scope>
    <source>
        <strain evidence="2 3">175</strain>
    </source>
</reference>
<evidence type="ECO:0000313" key="2">
    <source>
        <dbReference type="EMBL" id="SMF95319.1"/>
    </source>
</evidence>
<dbReference type="Pfam" id="PF01936">
    <property type="entry name" value="NYN"/>
    <property type="match status" value="1"/>
</dbReference>
<dbReference type="STRING" id="1760988.SAMN02949497_2679"/>
<gene>
    <name evidence="2" type="ORF">SAMN02949497_2679</name>
</gene>
<dbReference type="PANTHER" id="PTHR35458">
    <property type="entry name" value="SLR0755 PROTEIN"/>
    <property type="match status" value="1"/>
</dbReference>
<evidence type="ECO:0000313" key="3">
    <source>
        <dbReference type="Proteomes" id="UP000192923"/>
    </source>
</evidence>
<protein>
    <submittedName>
        <fullName evidence="2">NYN domain-containing protein</fullName>
    </submittedName>
</protein>
<dbReference type="Gene3D" id="3.40.50.1010">
    <property type="entry name" value="5'-nuclease"/>
    <property type="match status" value="1"/>
</dbReference>
<dbReference type="InterPro" id="IPR021139">
    <property type="entry name" value="NYN"/>
</dbReference>
<dbReference type="GO" id="GO:0004540">
    <property type="term" value="F:RNA nuclease activity"/>
    <property type="evidence" value="ECO:0007669"/>
    <property type="project" value="InterPro"/>
</dbReference>
<dbReference type="Proteomes" id="UP000192923">
    <property type="component" value="Unassembled WGS sequence"/>
</dbReference>
<dbReference type="EMBL" id="FXAM01000001">
    <property type="protein sequence ID" value="SMF95319.1"/>
    <property type="molecule type" value="Genomic_DNA"/>
</dbReference>